<sequence>MCTRADVGDAVQGLRPPLVAGNPEAGHRRGLVHQEPYFFLQCEPLHQVRHPLLRPVRRVAEAVAPQGGVRCDVAGEDGGLAGDAIGAQETQEAEGEEEQVEKMGFWCFSHRSRGVEWLSSCPP</sequence>
<name>A0A427A655_ENSVE</name>
<accession>A0A427A655</accession>
<protein>
    <submittedName>
        <fullName evidence="1">Uncharacterized protein</fullName>
    </submittedName>
</protein>
<dbReference type="EMBL" id="AMZH03003649">
    <property type="protein sequence ID" value="RRT71638.1"/>
    <property type="molecule type" value="Genomic_DNA"/>
</dbReference>
<dbReference type="Proteomes" id="UP000287651">
    <property type="component" value="Unassembled WGS sequence"/>
</dbReference>
<dbReference type="AlphaFoldDB" id="A0A427A655"/>
<reference evidence="1 2" key="1">
    <citation type="journal article" date="2014" name="Agronomy (Basel)">
        <title>A Draft Genome Sequence for Ensete ventricosum, the Drought-Tolerant Tree Against Hunger.</title>
        <authorList>
            <person name="Harrison J."/>
            <person name="Moore K.A."/>
            <person name="Paszkiewicz K."/>
            <person name="Jones T."/>
            <person name="Grant M."/>
            <person name="Ambacheew D."/>
            <person name="Muzemil S."/>
            <person name="Studholme D.J."/>
        </authorList>
    </citation>
    <scope>NUCLEOTIDE SEQUENCE [LARGE SCALE GENOMIC DNA]</scope>
</reference>
<organism evidence="1 2">
    <name type="scientific">Ensete ventricosum</name>
    <name type="common">Abyssinian banana</name>
    <name type="synonym">Musa ensete</name>
    <dbReference type="NCBI Taxonomy" id="4639"/>
    <lineage>
        <taxon>Eukaryota</taxon>
        <taxon>Viridiplantae</taxon>
        <taxon>Streptophyta</taxon>
        <taxon>Embryophyta</taxon>
        <taxon>Tracheophyta</taxon>
        <taxon>Spermatophyta</taxon>
        <taxon>Magnoliopsida</taxon>
        <taxon>Liliopsida</taxon>
        <taxon>Zingiberales</taxon>
        <taxon>Musaceae</taxon>
        <taxon>Ensete</taxon>
    </lineage>
</organism>
<comment type="caution">
    <text evidence="1">The sequence shown here is derived from an EMBL/GenBank/DDBJ whole genome shotgun (WGS) entry which is preliminary data.</text>
</comment>
<evidence type="ECO:0000313" key="2">
    <source>
        <dbReference type="Proteomes" id="UP000287651"/>
    </source>
</evidence>
<gene>
    <name evidence="1" type="ORF">B296_00035337</name>
</gene>
<evidence type="ECO:0000313" key="1">
    <source>
        <dbReference type="EMBL" id="RRT71638.1"/>
    </source>
</evidence>
<proteinExistence type="predicted"/>